<organism evidence="3 4">
    <name type="scientific">Brugia malayi</name>
    <name type="common">Filarial nematode worm</name>
    <dbReference type="NCBI Taxonomy" id="6279"/>
    <lineage>
        <taxon>Eukaryota</taxon>
        <taxon>Metazoa</taxon>
        <taxon>Ecdysozoa</taxon>
        <taxon>Nematoda</taxon>
        <taxon>Chromadorea</taxon>
        <taxon>Rhabditida</taxon>
        <taxon>Spirurina</taxon>
        <taxon>Spiruromorpha</taxon>
        <taxon>Filarioidea</taxon>
        <taxon>Onchocercidae</taxon>
        <taxon>Brugia</taxon>
    </lineage>
</organism>
<evidence type="ECO:0000313" key="2">
    <source>
        <dbReference type="EMBL" id="VIP00133.1"/>
    </source>
</evidence>
<reference evidence="4" key="4">
    <citation type="submission" date="2019-12" db="UniProtKB">
        <authorList>
            <consortium name="WormBaseParasite"/>
        </authorList>
    </citation>
    <scope>IDENTIFICATION</scope>
</reference>
<sequence>RQVSLPLPYYNLRPCRPLTDGFYISSKEKSKVSQYFFGLNKTLLPN</sequence>
<protein>
    <submittedName>
        <fullName evidence="1 4">Bm909</fullName>
    </submittedName>
</protein>
<proteinExistence type="predicted"/>
<dbReference type="WormBase" id="Bm909">
    <property type="protein sequence ID" value="BM35033"/>
    <property type="gene ID" value="WBGene00221170"/>
</dbReference>
<evidence type="ECO:0000313" key="1">
    <source>
        <dbReference type="EMBL" id="CDQ01566.1"/>
    </source>
</evidence>
<gene>
    <name evidence="1 4 5" type="ORF">Bm909</name>
    <name evidence="2" type="ORF">BM_BM909</name>
    <name evidence="1" type="ORF">BM_Bm909</name>
</gene>
<dbReference type="Proteomes" id="UP000006672">
    <property type="component" value="Unassembled WGS sequence"/>
</dbReference>
<dbReference type="AlphaFoldDB" id="A0A0K0JY30"/>
<accession>A0A4E9G3J4</accession>
<dbReference type="GeneID" id="66060375"/>
<dbReference type="KEGG" id="bmy:BM_BM909"/>
<dbReference type="EMBL" id="LN861893">
    <property type="protein sequence ID" value="CDQ01566.1"/>
    <property type="molecule type" value="Genomic_DNA"/>
</dbReference>
<evidence type="ECO:0000313" key="3">
    <source>
        <dbReference type="Proteomes" id="UP000006672"/>
    </source>
</evidence>
<reference evidence="1" key="2">
    <citation type="submission" date="2012-12" db="EMBL/GenBank/DDBJ databases">
        <authorList>
            <person name="Gao Y.W."/>
            <person name="Fan S.T."/>
            <person name="Sun H.T."/>
            <person name="Wang Z."/>
            <person name="Gao X.L."/>
            <person name="Li Y.G."/>
            <person name="Wang T.C."/>
            <person name="Zhang K."/>
            <person name="Xu W.W."/>
            <person name="Yu Z.J."/>
            <person name="Xia X.Z."/>
        </authorList>
    </citation>
    <scope>NUCLEOTIDE SEQUENCE</scope>
    <source>
        <strain evidence="1">FR3</strain>
    </source>
</reference>
<keyword evidence="3" id="KW-1185">Reference proteome</keyword>
<reference evidence="1 3" key="1">
    <citation type="journal article" date="2007" name="Science">
        <title>Draft genome of the filarial nematode parasite Brugia malayi.</title>
        <authorList>
            <person name="Ghedin E."/>
            <person name="Wang S."/>
            <person name="Spiro D."/>
            <person name="Caler E."/>
            <person name="Zhao Q."/>
            <person name="Crabtree J."/>
            <person name="Allen J.E."/>
            <person name="Delcher A.L."/>
            <person name="Guiliano D.B."/>
            <person name="Miranda-Saavedra D."/>
            <person name="Angiuoli S.V."/>
            <person name="Creasy T."/>
            <person name="Amedeo P."/>
            <person name="Haas B."/>
            <person name="El-Sayed N.M."/>
            <person name="Wortman J.R."/>
            <person name="Feldblyum T."/>
            <person name="Tallon L."/>
            <person name="Schatz M."/>
            <person name="Shumway M."/>
            <person name="Koo H."/>
            <person name="Salzberg S.L."/>
            <person name="Schobel S."/>
            <person name="Pertea M."/>
            <person name="Pop M."/>
            <person name="White O."/>
            <person name="Barton G.J."/>
            <person name="Carlow C.K."/>
            <person name="Crawford M.J."/>
            <person name="Daub J."/>
            <person name="Dimmic M.W."/>
            <person name="Estes C.F."/>
            <person name="Foster J.M."/>
            <person name="Ganatra M."/>
            <person name="Gregory W.F."/>
            <person name="Johnson N.M."/>
            <person name="Jin J."/>
            <person name="Komuniecki R."/>
            <person name="Korf I."/>
            <person name="Kumar S."/>
            <person name="Laney S."/>
            <person name="Li B.W."/>
            <person name="Li W."/>
            <person name="Lindblom T.H."/>
            <person name="Lustigman S."/>
            <person name="Ma D."/>
            <person name="Maina C.V."/>
            <person name="Martin D.M."/>
            <person name="McCarter J.P."/>
            <person name="McReynolds L."/>
            <person name="Mitreva M."/>
            <person name="Nutman T.B."/>
            <person name="Parkinson J."/>
            <person name="Peregrin-Alvarez J.M."/>
            <person name="Poole C."/>
            <person name="Ren Q."/>
            <person name="Saunders L."/>
            <person name="Sluder A.E."/>
            <person name="Smith K."/>
            <person name="Stanke M."/>
            <person name="Unnasch T.R."/>
            <person name="Ware J."/>
            <person name="Wei A.D."/>
            <person name="Weil G."/>
            <person name="Williams D.J."/>
            <person name="Zhang Y."/>
            <person name="Williams S.A."/>
            <person name="Fraser-Liggett C."/>
            <person name="Slatko B."/>
            <person name="Blaxter M.L."/>
            <person name="Scott A.L."/>
        </authorList>
    </citation>
    <scope>NUCLEOTIDE SEQUENCE</scope>
    <source>
        <strain evidence="1 3">FR3</strain>
    </source>
</reference>
<evidence type="ECO:0000313" key="5">
    <source>
        <dbReference type="WormBase" id="Bm909"/>
    </source>
</evidence>
<dbReference type="EMBL" id="CAAKNF010000014">
    <property type="protein sequence ID" value="VIP00133.1"/>
    <property type="molecule type" value="Genomic_DNA"/>
</dbReference>
<name>A0A0K0JY30_BRUMA</name>
<dbReference type="RefSeq" id="XP_042938830.1">
    <property type="nucleotide sequence ID" value="XM_043082896.1"/>
</dbReference>
<accession>A0A0K0JY30</accession>
<dbReference type="CTD" id="66060375"/>
<reference evidence="2" key="3">
    <citation type="submission" date="2019-04" db="EMBL/GenBank/DDBJ databases">
        <authorList>
            <person name="Howe K."/>
            <person name="Paulini M."/>
            <person name="Williams G."/>
        </authorList>
    </citation>
    <scope>NUCLEOTIDE SEQUENCE [LARGE SCALE GENOMIC DNA]</scope>
    <source>
        <strain evidence="2">FR3</strain>
    </source>
</reference>
<evidence type="ECO:0000313" key="4">
    <source>
        <dbReference type="WBParaSite" id="Bm909.1"/>
    </source>
</evidence>
<dbReference type="WBParaSite" id="Bm909.1">
    <property type="protein sequence ID" value="Bm909.1"/>
    <property type="gene ID" value="WBGene00221170"/>
</dbReference>